<dbReference type="Gene3D" id="3.40.390.10">
    <property type="entry name" value="Collagenase (Catalytic Domain)"/>
    <property type="match status" value="1"/>
</dbReference>
<feature type="signal peptide" evidence="2">
    <location>
        <begin position="1"/>
        <end position="29"/>
    </location>
</feature>
<evidence type="ECO:0000256" key="3">
    <source>
        <dbReference type="SAM" id="MobiDB-lite"/>
    </source>
</evidence>
<feature type="binding site" evidence="1">
    <location>
        <position position="177"/>
    </location>
    <ligand>
        <name>Zn(2+)</name>
        <dbReference type="ChEBI" id="CHEBI:29105"/>
        <note>catalytic</note>
    </ligand>
</feature>
<keyword evidence="6" id="KW-1185">Reference proteome</keyword>
<reference evidence="5" key="1">
    <citation type="submission" date="2023-10" db="EMBL/GenBank/DDBJ databases">
        <title>Genome assemblies of two species of porcelain crab, Petrolisthes cinctipes and Petrolisthes manimaculis (Anomura: Porcellanidae).</title>
        <authorList>
            <person name="Angst P."/>
        </authorList>
    </citation>
    <scope>NUCLEOTIDE SEQUENCE</scope>
    <source>
        <strain evidence="5">PB745_01</strain>
        <tissue evidence="5">Gill</tissue>
    </source>
</reference>
<dbReference type="SUPFAM" id="SSF55486">
    <property type="entry name" value="Metalloproteases ('zincins'), catalytic domain"/>
    <property type="match status" value="1"/>
</dbReference>
<dbReference type="InterPro" id="IPR001506">
    <property type="entry name" value="Peptidase_M12A"/>
</dbReference>
<feature type="compositionally biased region" description="Low complexity" evidence="3">
    <location>
        <begin position="210"/>
        <end position="231"/>
    </location>
</feature>
<sequence length="246" mass="27396">MVRSASVCRGRLLVVLVAVVCVRCVEVWAGSPLLLPDSQQQQQRDNTHRQELTQPFLWPQDDYGRSFVITISSKVRRKAADSSQLWPDALVPYAFLSPEPERGVVMEGLSHWEQHTCLRFVPVNDTDLPHLQFRKLSGCRSGVGIESSSGQNISIGNNCNKVGIVVHEVGHAVGLYHEIRRPDRDQHVVVNEPNILKKELLTSTSCIGWTSPSSTTSPPSCTTTPSSGLPTREQQWLRGTQCFRDS</sequence>
<name>A0AAE1KHW6_PETCI</name>
<feature type="chain" id="PRO_5041766804" description="Metalloendopeptidase" evidence="2">
    <location>
        <begin position="30"/>
        <end position="246"/>
    </location>
</feature>
<keyword evidence="1 2" id="KW-0862">Zinc</keyword>
<dbReference type="GO" id="GO:0004222">
    <property type="term" value="F:metalloendopeptidase activity"/>
    <property type="evidence" value="ECO:0007669"/>
    <property type="project" value="UniProtKB-UniRule"/>
</dbReference>
<feature type="binding site" evidence="1">
    <location>
        <position position="167"/>
    </location>
    <ligand>
        <name>Zn(2+)</name>
        <dbReference type="ChEBI" id="CHEBI:29105"/>
        <note>catalytic</note>
    </ligand>
</feature>
<evidence type="ECO:0000256" key="1">
    <source>
        <dbReference type="PROSITE-ProRule" id="PRU01211"/>
    </source>
</evidence>
<dbReference type="AlphaFoldDB" id="A0AAE1KHW6"/>
<evidence type="ECO:0000313" key="5">
    <source>
        <dbReference type="EMBL" id="KAK3873143.1"/>
    </source>
</evidence>
<dbReference type="Proteomes" id="UP001286313">
    <property type="component" value="Unassembled WGS sequence"/>
</dbReference>
<evidence type="ECO:0000259" key="4">
    <source>
        <dbReference type="PROSITE" id="PS51864"/>
    </source>
</evidence>
<keyword evidence="1 2" id="KW-0482">Metalloprotease</keyword>
<evidence type="ECO:0000313" key="6">
    <source>
        <dbReference type="Proteomes" id="UP001286313"/>
    </source>
</evidence>
<dbReference type="PRINTS" id="PR00480">
    <property type="entry name" value="ASTACIN"/>
</dbReference>
<dbReference type="EC" id="3.4.24.-" evidence="2"/>
<keyword evidence="1 2" id="KW-0479">Metal-binding</keyword>
<feature type="region of interest" description="Disordered" evidence="3">
    <location>
        <begin position="210"/>
        <end position="234"/>
    </location>
</feature>
<comment type="caution">
    <text evidence="5">The sequence shown here is derived from an EMBL/GenBank/DDBJ whole genome shotgun (WGS) entry which is preliminary data.</text>
</comment>
<feature type="domain" description="Peptidase M12A" evidence="4">
    <location>
        <begin position="77"/>
        <end position="246"/>
    </location>
</feature>
<dbReference type="EMBL" id="JAWQEG010002257">
    <property type="protein sequence ID" value="KAK3873143.1"/>
    <property type="molecule type" value="Genomic_DNA"/>
</dbReference>
<accession>A0AAE1KHW6</accession>
<feature type="active site" evidence="1">
    <location>
        <position position="168"/>
    </location>
</feature>
<keyword evidence="1 2" id="KW-0378">Hydrolase</keyword>
<dbReference type="PROSITE" id="PS51864">
    <property type="entry name" value="ASTACIN"/>
    <property type="match status" value="1"/>
</dbReference>
<comment type="cofactor">
    <cofactor evidence="1 2">
        <name>Zn(2+)</name>
        <dbReference type="ChEBI" id="CHEBI:29105"/>
    </cofactor>
    <text evidence="1 2">Binds 1 zinc ion per subunit.</text>
</comment>
<evidence type="ECO:0000256" key="2">
    <source>
        <dbReference type="RuleBase" id="RU361183"/>
    </source>
</evidence>
<feature type="binding site" evidence="1">
    <location>
        <position position="171"/>
    </location>
    <ligand>
        <name>Zn(2+)</name>
        <dbReference type="ChEBI" id="CHEBI:29105"/>
        <note>catalytic</note>
    </ligand>
</feature>
<protein>
    <recommendedName>
        <fullName evidence="2">Metalloendopeptidase</fullName>
        <ecNumber evidence="2">3.4.24.-</ecNumber>
    </recommendedName>
</protein>
<comment type="caution">
    <text evidence="1">Lacks conserved residue(s) required for the propagation of feature annotation.</text>
</comment>
<dbReference type="InterPro" id="IPR024079">
    <property type="entry name" value="MetalloPept_cat_dom_sf"/>
</dbReference>
<keyword evidence="1 2" id="KW-0645">Protease</keyword>
<keyword evidence="2" id="KW-0732">Signal</keyword>
<dbReference type="GO" id="GO:0006508">
    <property type="term" value="P:proteolysis"/>
    <property type="evidence" value="ECO:0007669"/>
    <property type="project" value="UniProtKB-KW"/>
</dbReference>
<proteinExistence type="predicted"/>
<gene>
    <name evidence="5" type="ORF">Pcinc_021823</name>
</gene>
<organism evidence="5 6">
    <name type="scientific">Petrolisthes cinctipes</name>
    <name type="common">Flat porcelain crab</name>
    <dbReference type="NCBI Taxonomy" id="88211"/>
    <lineage>
        <taxon>Eukaryota</taxon>
        <taxon>Metazoa</taxon>
        <taxon>Ecdysozoa</taxon>
        <taxon>Arthropoda</taxon>
        <taxon>Crustacea</taxon>
        <taxon>Multicrustacea</taxon>
        <taxon>Malacostraca</taxon>
        <taxon>Eumalacostraca</taxon>
        <taxon>Eucarida</taxon>
        <taxon>Decapoda</taxon>
        <taxon>Pleocyemata</taxon>
        <taxon>Anomura</taxon>
        <taxon>Galatheoidea</taxon>
        <taxon>Porcellanidae</taxon>
        <taxon>Petrolisthes</taxon>
    </lineage>
</organism>
<dbReference type="GO" id="GO:0008270">
    <property type="term" value="F:zinc ion binding"/>
    <property type="evidence" value="ECO:0007669"/>
    <property type="project" value="UniProtKB-UniRule"/>
</dbReference>
<dbReference type="PANTHER" id="PTHR10127:SF850">
    <property type="entry name" value="METALLOENDOPEPTIDASE"/>
    <property type="match status" value="1"/>
</dbReference>
<dbReference type="InterPro" id="IPR006026">
    <property type="entry name" value="Peptidase_Metallo"/>
</dbReference>
<dbReference type="Pfam" id="PF01400">
    <property type="entry name" value="Astacin"/>
    <property type="match status" value="1"/>
</dbReference>
<dbReference type="PANTHER" id="PTHR10127">
    <property type="entry name" value="DISCOIDIN, CUB, EGF, LAMININ , AND ZINC METALLOPROTEASE DOMAIN CONTAINING"/>
    <property type="match status" value="1"/>
</dbReference>
<dbReference type="SMART" id="SM00235">
    <property type="entry name" value="ZnMc"/>
    <property type="match status" value="1"/>
</dbReference>